<proteinExistence type="predicted"/>
<feature type="transmembrane region" description="Helical" evidence="5">
    <location>
        <begin position="239"/>
        <end position="257"/>
    </location>
</feature>
<feature type="transmembrane region" description="Helical" evidence="5">
    <location>
        <begin position="112"/>
        <end position="129"/>
    </location>
</feature>
<evidence type="ECO:0000256" key="3">
    <source>
        <dbReference type="ARBA" id="ARBA00022989"/>
    </source>
</evidence>
<dbReference type="Proteomes" id="UP000249008">
    <property type="component" value="Chromosome 1"/>
</dbReference>
<protein>
    <submittedName>
        <fullName evidence="6">Zinc transporter ZupT</fullName>
    </submittedName>
</protein>
<dbReference type="PANTHER" id="PTHR11040">
    <property type="entry name" value="ZINC/IRON TRANSPORTER"/>
    <property type="match status" value="1"/>
</dbReference>
<dbReference type="RefSeq" id="WP_005976742.1">
    <property type="nucleotide sequence ID" value="NZ_CABKNW010000001.1"/>
</dbReference>
<accession>A0AAX1TRZ7</accession>
<evidence type="ECO:0000313" key="6">
    <source>
        <dbReference type="EMBL" id="SQJ00837.1"/>
    </source>
</evidence>
<evidence type="ECO:0000256" key="1">
    <source>
        <dbReference type="ARBA" id="ARBA00004141"/>
    </source>
</evidence>
<dbReference type="PANTHER" id="PTHR11040:SF205">
    <property type="entry name" value="ZINC TRANSPORTER ZUPT"/>
    <property type="match status" value="1"/>
</dbReference>
<dbReference type="GO" id="GO:0016020">
    <property type="term" value="C:membrane"/>
    <property type="evidence" value="ECO:0007669"/>
    <property type="project" value="UniProtKB-SubCell"/>
</dbReference>
<feature type="transmembrane region" description="Helical" evidence="5">
    <location>
        <begin position="206"/>
        <end position="224"/>
    </location>
</feature>
<dbReference type="GO" id="GO:0005385">
    <property type="term" value="F:zinc ion transmembrane transporter activity"/>
    <property type="evidence" value="ECO:0007669"/>
    <property type="project" value="TreeGrafter"/>
</dbReference>
<dbReference type="Pfam" id="PF02535">
    <property type="entry name" value="Zip"/>
    <property type="match status" value="1"/>
</dbReference>
<feature type="transmembrane region" description="Helical" evidence="5">
    <location>
        <begin position="38"/>
        <end position="60"/>
    </location>
</feature>
<dbReference type="NCBIfam" id="NF003243">
    <property type="entry name" value="PRK04201.1"/>
    <property type="match status" value="1"/>
</dbReference>
<evidence type="ECO:0000256" key="5">
    <source>
        <dbReference type="SAM" id="Phobius"/>
    </source>
</evidence>
<dbReference type="InterPro" id="IPR003689">
    <property type="entry name" value="ZIP"/>
</dbReference>
<keyword evidence="4 5" id="KW-0472">Membrane</keyword>
<feature type="transmembrane region" description="Helical" evidence="5">
    <location>
        <begin position="141"/>
        <end position="165"/>
    </location>
</feature>
<evidence type="ECO:0000256" key="4">
    <source>
        <dbReference type="ARBA" id="ARBA00023136"/>
    </source>
</evidence>
<sequence>MIETGNVMLAFVLTLLAGLAMAVGSMISFIGKKTNKKFLSASLGFASGVMIYVAFVEIFMESRESLSEIYGGSKGILIAVISFFAGMVFMVLTEKFCLKENEDEEESEEKSVYRMGVMTAIAIGIHNFPEGMAIFTSVLKTPALGFSVAAAIAIHNISVGIAVSAPIYYATGSRKKAFIFSLTSGLVEPLGALVGYIIFKNYLNEKIFGMLLAAVAGIMVYIALDELLPSAQSDGNHHIATYSMISGMIVMAVSLMII</sequence>
<evidence type="ECO:0000256" key="2">
    <source>
        <dbReference type="ARBA" id="ARBA00022692"/>
    </source>
</evidence>
<keyword evidence="3 5" id="KW-1133">Transmembrane helix</keyword>
<gene>
    <name evidence="6" type="primary">zupT_2</name>
    <name evidence="6" type="ORF">NCTC12112_00996</name>
</gene>
<keyword evidence="2 5" id="KW-0812">Transmembrane</keyword>
<organism evidence="6 7">
    <name type="scientific">Fusobacterium ulcerans</name>
    <dbReference type="NCBI Taxonomy" id="861"/>
    <lineage>
        <taxon>Bacteria</taxon>
        <taxon>Fusobacteriati</taxon>
        <taxon>Fusobacteriota</taxon>
        <taxon>Fusobacteriia</taxon>
        <taxon>Fusobacteriales</taxon>
        <taxon>Fusobacteriaceae</taxon>
        <taxon>Fusobacterium</taxon>
    </lineage>
</organism>
<reference evidence="6 7" key="1">
    <citation type="submission" date="2018-06" db="EMBL/GenBank/DDBJ databases">
        <authorList>
            <consortium name="Pathogen Informatics"/>
            <person name="Doyle S."/>
        </authorList>
    </citation>
    <scope>NUCLEOTIDE SEQUENCE [LARGE SCALE GENOMIC DNA]</scope>
    <source>
        <strain evidence="6 7">NCTC12112</strain>
    </source>
</reference>
<name>A0AAX1TRZ7_9FUSO</name>
<dbReference type="GeneID" id="78455574"/>
<comment type="subcellular location">
    <subcellularLocation>
        <location evidence="1">Membrane</location>
        <topology evidence="1">Multi-pass membrane protein</topology>
    </subcellularLocation>
</comment>
<feature type="transmembrane region" description="Helical" evidence="5">
    <location>
        <begin position="72"/>
        <end position="92"/>
    </location>
</feature>
<dbReference type="AlphaFoldDB" id="A0AAX1TRZ7"/>
<feature type="transmembrane region" description="Helical" evidence="5">
    <location>
        <begin position="177"/>
        <end position="199"/>
    </location>
</feature>
<dbReference type="KEGG" id="ful:C4N20_12180"/>
<dbReference type="EMBL" id="LS483487">
    <property type="protein sequence ID" value="SQJ00837.1"/>
    <property type="molecule type" value="Genomic_DNA"/>
</dbReference>
<evidence type="ECO:0000313" key="7">
    <source>
        <dbReference type="Proteomes" id="UP000249008"/>
    </source>
</evidence>